<evidence type="ECO:0000256" key="5">
    <source>
        <dbReference type="ARBA" id="ARBA00022989"/>
    </source>
</evidence>
<reference evidence="10" key="1">
    <citation type="journal article" date="2021" name="Mol. Ecol. Resour.">
        <title>Phylogenomic analyses of the genus Drosophila reveals genomic signals of climate adaptation.</title>
        <authorList>
            <person name="Li F."/>
            <person name="Rane R.V."/>
            <person name="Luria V."/>
            <person name="Xiong Z."/>
            <person name="Chen J."/>
            <person name="Li Z."/>
            <person name="Catullo R.A."/>
            <person name="Griffin P.C."/>
            <person name="Schiffer M."/>
            <person name="Pearce S."/>
            <person name="Lee S.F."/>
            <person name="McElroy K."/>
            <person name="Stocker A."/>
            <person name="Shirriffs J."/>
            <person name="Cockerell F."/>
            <person name="Coppin C."/>
            <person name="Sgro C.M."/>
            <person name="Karger A."/>
            <person name="Cain J.W."/>
            <person name="Weber J.A."/>
            <person name="Santpere G."/>
            <person name="Kirschner M.W."/>
            <person name="Hoffmann A.A."/>
            <person name="Oakeshott J.G."/>
            <person name="Zhang G."/>
        </authorList>
    </citation>
    <scope>NUCLEOTIDE SEQUENCE</scope>
    <source>
        <strain evidence="10">BGI-SZ-2011g</strain>
    </source>
</reference>
<keyword evidence="3 8" id="KW-0812">Transmembrane</keyword>
<dbReference type="EMBL" id="JAJJHW010001127">
    <property type="protein sequence ID" value="KAH8378364.1"/>
    <property type="molecule type" value="Genomic_DNA"/>
</dbReference>
<keyword evidence="5 8" id="KW-1133">Transmembrane helix</keyword>
<dbReference type="PANTHER" id="PTHR13605">
    <property type="entry name" value="ER MEMBRANE PROTEIN COMPLEX SUBUNIT 7"/>
    <property type="match status" value="1"/>
</dbReference>
<dbReference type="GO" id="GO:0072546">
    <property type="term" value="C:EMC complex"/>
    <property type="evidence" value="ECO:0007669"/>
    <property type="project" value="TreeGrafter"/>
</dbReference>
<accession>A0AAD4K6E9</accession>
<keyword evidence="4" id="KW-0732">Signal</keyword>
<organism evidence="10 11">
    <name type="scientific">Drosophila rubida</name>
    <dbReference type="NCBI Taxonomy" id="30044"/>
    <lineage>
        <taxon>Eukaryota</taxon>
        <taxon>Metazoa</taxon>
        <taxon>Ecdysozoa</taxon>
        <taxon>Arthropoda</taxon>
        <taxon>Hexapoda</taxon>
        <taxon>Insecta</taxon>
        <taxon>Pterygota</taxon>
        <taxon>Neoptera</taxon>
        <taxon>Endopterygota</taxon>
        <taxon>Diptera</taxon>
        <taxon>Brachycera</taxon>
        <taxon>Muscomorpha</taxon>
        <taxon>Ephydroidea</taxon>
        <taxon>Drosophilidae</taxon>
        <taxon>Drosophila</taxon>
    </lineage>
</organism>
<evidence type="ECO:0000256" key="7">
    <source>
        <dbReference type="SAM" id="MobiDB-lite"/>
    </source>
</evidence>
<dbReference type="AlphaFoldDB" id="A0AAD4K6E9"/>
<feature type="non-terminal residue" evidence="10">
    <location>
        <position position="1"/>
    </location>
</feature>
<comment type="subcellular location">
    <subcellularLocation>
        <location evidence="1">Membrane</location>
        <topology evidence="1">Single-pass membrane protein</topology>
    </subcellularLocation>
</comment>
<evidence type="ECO:0000256" key="8">
    <source>
        <dbReference type="SAM" id="Phobius"/>
    </source>
</evidence>
<dbReference type="GO" id="GO:0030246">
    <property type="term" value="F:carbohydrate binding"/>
    <property type="evidence" value="ECO:0007669"/>
    <property type="project" value="InterPro"/>
</dbReference>
<evidence type="ECO:0000313" key="11">
    <source>
        <dbReference type="Proteomes" id="UP001200034"/>
    </source>
</evidence>
<dbReference type="InterPro" id="IPR039163">
    <property type="entry name" value="EMC7"/>
</dbReference>
<evidence type="ECO:0000256" key="1">
    <source>
        <dbReference type="ARBA" id="ARBA00004167"/>
    </source>
</evidence>
<sequence length="199" mass="22782">AKEVFNIEGIVLPAAVELQADEKWPIDIRIAVNGGEYLGFVRENGSFMVSGVPPGSHILESYHSDIYIPPLRVDISSRGKFRARKLSHIRPKQIIKLPYPLFLKPLKRRKYFRVREEWNIMDYVLNPMVLLMVVPLLLMLILPRLISDPETKREIENIQIPRIPSGVPDFSDMLTSFLAGKRQGELQQKASPKNAKAKR</sequence>
<evidence type="ECO:0000256" key="4">
    <source>
        <dbReference type="ARBA" id="ARBA00022729"/>
    </source>
</evidence>
<keyword evidence="11" id="KW-1185">Reference proteome</keyword>
<feature type="non-terminal residue" evidence="10">
    <location>
        <position position="199"/>
    </location>
</feature>
<protein>
    <recommendedName>
        <fullName evidence="9">ER membrane protein complex subunit 7 beta-sandwich domain-containing protein</fullName>
    </recommendedName>
</protein>
<comment type="similarity">
    <text evidence="2">Belongs to the EMC7 family.</text>
</comment>
<feature type="region of interest" description="Disordered" evidence="7">
    <location>
        <begin position="180"/>
        <end position="199"/>
    </location>
</feature>
<evidence type="ECO:0000256" key="6">
    <source>
        <dbReference type="ARBA" id="ARBA00023136"/>
    </source>
</evidence>
<evidence type="ECO:0000313" key="10">
    <source>
        <dbReference type="EMBL" id="KAH8378364.1"/>
    </source>
</evidence>
<dbReference type="PANTHER" id="PTHR13605:SF4">
    <property type="entry name" value="ER MEMBRANE PROTEIN COMPLEX SUBUNIT 7"/>
    <property type="match status" value="1"/>
</dbReference>
<evidence type="ECO:0000256" key="3">
    <source>
        <dbReference type="ARBA" id="ARBA00022692"/>
    </source>
</evidence>
<proteinExistence type="inferred from homology"/>
<dbReference type="InterPro" id="IPR013784">
    <property type="entry name" value="Carb-bd-like_fold"/>
</dbReference>
<comment type="caution">
    <text evidence="10">The sequence shown here is derived from an EMBL/GenBank/DDBJ whole genome shotgun (WGS) entry which is preliminary data.</text>
</comment>
<gene>
    <name evidence="10" type="ORF">KR093_010951</name>
</gene>
<dbReference type="SUPFAM" id="SSF49452">
    <property type="entry name" value="Starch-binding domain-like"/>
    <property type="match status" value="1"/>
</dbReference>
<evidence type="ECO:0000256" key="2">
    <source>
        <dbReference type="ARBA" id="ARBA00008880"/>
    </source>
</evidence>
<name>A0AAD4K6E9_9MUSC</name>
<dbReference type="Pfam" id="PF09430">
    <property type="entry name" value="EMC7_beta-sandw"/>
    <property type="match status" value="1"/>
</dbReference>
<dbReference type="Proteomes" id="UP001200034">
    <property type="component" value="Unassembled WGS sequence"/>
</dbReference>
<evidence type="ECO:0000259" key="9">
    <source>
        <dbReference type="Pfam" id="PF09430"/>
    </source>
</evidence>
<dbReference type="InterPro" id="IPR019008">
    <property type="entry name" value="Beta_sandwich_EMC7"/>
</dbReference>
<feature type="domain" description="ER membrane protein complex subunit 7 beta-sandwich" evidence="9">
    <location>
        <begin position="20"/>
        <end position="131"/>
    </location>
</feature>
<keyword evidence="6 8" id="KW-0472">Membrane</keyword>
<feature type="transmembrane region" description="Helical" evidence="8">
    <location>
        <begin position="123"/>
        <end position="142"/>
    </location>
</feature>